<sequence length="150" mass="17501">MLTKVLKKKTVTFLIQRYVTKLAHTTSKEEFYSTFDEILSNLEEHSVGQNKNAVNVVRTAAKNGHPYVELARLLVQKRLSDIPRKRLVDTFFIPWIFTDKEKLRQILEKEGFEAPWFIVISPLKYCDLHCPGCYANADRSETYLSYDLLN</sequence>
<name>A0A7V0MYF0_UNCAE</name>
<proteinExistence type="predicted"/>
<dbReference type="AlphaFoldDB" id="A0A7V0MYF0"/>
<dbReference type="Proteomes" id="UP000885660">
    <property type="component" value="Unassembled WGS sequence"/>
</dbReference>
<dbReference type="PANTHER" id="PTHR43524">
    <property type="entry name" value="RADICAL SAM SUPERFAMILY PROTEIN"/>
    <property type="match status" value="1"/>
</dbReference>
<organism evidence="1">
    <name type="scientific">Aerophobetes bacterium</name>
    <dbReference type="NCBI Taxonomy" id="2030807"/>
    <lineage>
        <taxon>Bacteria</taxon>
        <taxon>Candidatus Aerophobota</taxon>
    </lineage>
</organism>
<dbReference type="PANTHER" id="PTHR43524:SF1">
    <property type="entry name" value="RADICAL SAM SUPERFAMILY PROTEIN"/>
    <property type="match status" value="1"/>
</dbReference>
<protein>
    <recommendedName>
        <fullName evidence="2">Radical SAM protein</fullName>
    </recommendedName>
</protein>
<dbReference type="EMBL" id="DRBC01000061">
    <property type="protein sequence ID" value="HDN84324.1"/>
    <property type="molecule type" value="Genomic_DNA"/>
</dbReference>
<reference evidence="1" key="1">
    <citation type="journal article" date="2020" name="mSystems">
        <title>Genome- and Community-Level Interaction Insights into Carbon Utilization and Element Cycling Functions of Hydrothermarchaeota in Hydrothermal Sediment.</title>
        <authorList>
            <person name="Zhou Z."/>
            <person name="Liu Y."/>
            <person name="Xu W."/>
            <person name="Pan J."/>
            <person name="Luo Z.H."/>
            <person name="Li M."/>
        </authorList>
    </citation>
    <scope>NUCLEOTIDE SEQUENCE [LARGE SCALE GENOMIC DNA]</scope>
    <source>
        <strain evidence="1">HyVt-219</strain>
    </source>
</reference>
<feature type="non-terminal residue" evidence="1">
    <location>
        <position position="150"/>
    </location>
</feature>
<accession>A0A7V0MYF0</accession>
<evidence type="ECO:0008006" key="2">
    <source>
        <dbReference type="Google" id="ProtNLM"/>
    </source>
</evidence>
<gene>
    <name evidence="1" type="ORF">ENG47_01030</name>
</gene>
<evidence type="ECO:0000313" key="1">
    <source>
        <dbReference type="EMBL" id="HDN84324.1"/>
    </source>
</evidence>
<comment type="caution">
    <text evidence="1">The sequence shown here is derived from an EMBL/GenBank/DDBJ whole genome shotgun (WGS) entry which is preliminary data.</text>
</comment>